<name>A0A9J5X4Y4_SOLCO</name>
<dbReference type="Proteomes" id="UP000824120">
    <property type="component" value="Chromosome 10"/>
</dbReference>
<evidence type="ECO:0000313" key="2">
    <source>
        <dbReference type="Proteomes" id="UP000824120"/>
    </source>
</evidence>
<dbReference type="AlphaFoldDB" id="A0A9J5X4Y4"/>
<reference evidence="1 2" key="1">
    <citation type="submission" date="2020-09" db="EMBL/GenBank/DDBJ databases">
        <title>De no assembly of potato wild relative species, Solanum commersonii.</title>
        <authorList>
            <person name="Cho K."/>
        </authorList>
    </citation>
    <scope>NUCLEOTIDE SEQUENCE [LARGE SCALE GENOMIC DNA]</scope>
    <source>
        <strain evidence="1">LZ3.2</strain>
        <tissue evidence="1">Leaf</tissue>
    </source>
</reference>
<keyword evidence="2" id="KW-1185">Reference proteome</keyword>
<dbReference type="EMBL" id="JACXVP010000010">
    <property type="protein sequence ID" value="KAG5582348.1"/>
    <property type="molecule type" value="Genomic_DNA"/>
</dbReference>
<gene>
    <name evidence="1" type="ORF">H5410_052975</name>
</gene>
<comment type="caution">
    <text evidence="1">The sequence shown here is derived from an EMBL/GenBank/DDBJ whole genome shotgun (WGS) entry which is preliminary data.</text>
</comment>
<evidence type="ECO:0000313" key="1">
    <source>
        <dbReference type="EMBL" id="KAG5582348.1"/>
    </source>
</evidence>
<protein>
    <submittedName>
        <fullName evidence="1">Uncharacterized protein</fullName>
    </submittedName>
</protein>
<organism evidence="1 2">
    <name type="scientific">Solanum commersonii</name>
    <name type="common">Commerson's wild potato</name>
    <name type="synonym">Commerson's nightshade</name>
    <dbReference type="NCBI Taxonomy" id="4109"/>
    <lineage>
        <taxon>Eukaryota</taxon>
        <taxon>Viridiplantae</taxon>
        <taxon>Streptophyta</taxon>
        <taxon>Embryophyta</taxon>
        <taxon>Tracheophyta</taxon>
        <taxon>Spermatophyta</taxon>
        <taxon>Magnoliopsida</taxon>
        <taxon>eudicotyledons</taxon>
        <taxon>Gunneridae</taxon>
        <taxon>Pentapetalae</taxon>
        <taxon>asterids</taxon>
        <taxon>lamiids</taxon>
        <taxon>Solanales</taxon>
        <taxon>Solanaceae</taxon>
        <taxon>Solanoideae</taxon>
        <taxon>Solaneae</taxon>
        <taxon>Solanum</taxon>
    </lineage>
</organism>
<sequence length="74" mass="8374">MCCAFPSFLTFVKTLATEPVDSDGQNGSFSRSNMTQQTFVKTLVIEPTDLDGQNNPFSRSNEPQRRLKFFVDVH</sequence>
<accession>A0A9J5X4Y4</accession>
<proteinExistence type="predicted"/>